<dbReference type="AlphaFoldDB" id="A0A382XMF9"/>
<accession>A0A382XMF9</accession>
<protein>
    <submittedName>
        <fullName evidence="2">Uncharacterized protein</fullName>
    </submittedName>
</protein>
<evidence type="ECO:0000313" key="2">
    <source>
        <dbReference type="EMBL" id="SVD72316.1"/>
    </source>
</evidence>
<name>A0A382XMF9_9ZZZZ</name>
<organism evidence="2">
    <name type="scientific">marine metagenome</name>
    <dbReference type="NCBI Taxonomy" id="408172"/>
    <lineage>
        <taxon>unclassified sequences</taxon>
        <taxon>metagenomes</taxon>
        <taxon>ecological metagenomes</taxon>
    </lineage>
</organism>
<gene>
    <name evidence="2" type="ORF">METZ01_LOCUS425170</name>
</gene>
<feature type="region of interest" description="Disordered" evidence="1">
    <location>
        <begin position="42"/>
        <end position="73"/>
    </location>
</feature>
<feature type="non-terminal residue" evidence="2">
    <location>
        <position position="73"/>
    </location>
</feature>
<sequence length="73" mass="8197">VVESWRIELQTFALRMSLFGGFLTFSKLFDMCLTLMHTKAPPCTGTNTGTRNRLIHFEDSPTTPPPSHGRTIS</sequence>
<dbReference type="EMBL" id="UINC01168994">
    <property type="protein sequence ID" value="SVD72316.1"/>
    <property type="molecule type" value="Genomic_DNA"/>
</dbReference>
<proteinExistence type="predicted"/>
<reference evidence="2" key="1">
    <citation type="submission" date="2018-05" db="EMBL/GenBank/DDBJ databases">
        <authorList>
            <person name="Lanie J.A."/>
            <person name="Ng W.-L."/>
            <person name="Kazmierczak K.M."/>
            <person name="Andrzejewski T.M."/>
            <person name="Davidsen T.M."/>
            <person name="Wayne K.J."/>
            <person name="Tettelin H."/>
            <person name="Glass J.I."/>
            <person name="Rusch D."/>
            <person name="Podicherti R."/>
            <person name="Tsui H.-C.T."/>
            <person name="Winkler M.E."/>
        </authorList>
    </citation>
    <scope>NUCLEOTIDE SEQUENCE</scope>
</reference>
<feature type="non-terminal residue" evidence="2">
    <location>
        <position position="1"/>
    </location>
</feature>
<evidence type="ECO:0000256" key="1">
    <source>
        <dbReference type="SAM" id="MobiDB-lite"/>
    </source>
</evidence>